<evidence type="ECO:0000313" key="1">
    <source>
        <dbReference type="EMBL" id="KAK7689520.1"/>
    </source>
</evidence>
<reference evidence="1 2" key="1">
    <citation type="submission" date="2022-09" db="EMBL/GenBank/DDBJ databases">
        <authorList>
            <person name="Palmer J.M."/>
        </authorList>
    </citation>
    <scope>NUCLEOTIDE SEQUENCE [LARGE SCALE GENOMIC DNA]</scope>
    <source>
        <strain evidence="1 2">DSM 7382</strain>
    </source>
</reference>
<protein>
    <submittedName>
        <fullName evidence="1">Uncharacterized protein</fullName>
    </submittedName>
</protein>
<accession>A0AAW0G7U2</accession>
<dbReference type="EMBL" id="JASBNA010000008">
    <property type="protein sequence ID" value="KAK7689520.1"/>
    <property type="molecule type" value="Genomic_DNA"/>
</dbReference>
<organism evidence="1 2">
    <name type="scientific">Cerrena zonata</name>
    <dbReference type="NCBI Taxonomy" id="2478898"/>
    <lineage>
        <taxon>Eukaryota</taxon>
        <taxon>Fungi</taxon>
        <taxon>Dikarya</taxon>
        <taxon>Basidiomycota</taxon>
        <taxon>Agaricomycotina</taxon>
        <taxon>Agaricomycetes</taxon>
        <taxon>Polyporales</taxon>
        <taxon>Cerrenaceae</taxon>
        <taxon>Cerrena</taxon>
    </lineage>
</organism>
<sequence>MVKTALNELISLTAENAVELEVEDGNIELVEAAQKTASAAKHKENLENASFSDLEDDHVLEADITYNIPYSKNASKEIIFSTLTPYSKWSCKISKAMHLSSSDMRNFGYIPS</sequence>
<comment type="caution">
    <text evidence="1">The sequence shown here is derived from an EMBL/GenBank/DDBJ whole genome shotgun (WGS) entry which is preliminary data.</text>
</comment>
<dbReference type="AlphaFoldDB" id="A0AAW0G7U2"/>
<dbReference type="Proteomes" id="UP001385951">
    <property type="component" value="Unassembled WGS sequence"/>
</dbReference>
<keyword evidence="2" id="KW-1185">Reference proteome</keyword>
<evidence type="ECO:0000313" key="2">
    <source>
        <dbReference type="Proteomes" id="UP001385951"/>
    </source>
</evidence>
<gene>
    <name evidence="1" type="ORF">QCA50_007312</name>
</gene>
<proteinExistence type="predicted"/>
<name>A0AAW0G7U2_9APHY</name>